<dbReference type="Proteomes" id="UP000762676">
    <property type="component" value="Unassembled WGS sequence"/>
</dbReference>
<dbReference type="PANTHER" id="PTHR24020:SF84">
    <property type="entry name" value="VWFA DOMAIN-CONTAINING PROTEIN"/>
    <property type="match status" value="1"/>
</dbReference>
<sequence length="208" mass="22226">MNYNERRQVSAVSYGGGIHEEFDLDANGDLQSVKQAILSVPFRGGTSDQADGIKYARSTSFTAGHGGRPDANHVIIHVTDQAPGDPTAAAREAGLALDQGVKIYSIAVGDGSGLQQMNNMTSDPLSRYLLKADTYSSLKSLAPVLGSRIDNEVPRSITSLPAPSSCLQKADLVFLVDSSSSVGQNDFHHLEDFLKDVIVQVGHPRGFR</sequence>
<feature type="domain" description="VWFA" evidence="1">
    <location>
        <begin position="1"/>
        <end position="149"/>
    </location>
</feature>
<organism evidence="2 3">
    <name type="scientific">Elysia marginata</name>
    <dbReference type="NCBI Taxonomy" id="1093978"/>
    <lineage>
        <taxon>Eukaryota</taxon>
        <taxon>Metazoa</taxon>
        <taxon>Spiralia</taxon>
        <taxon>Lophotrochozoa</taxon>
        <taxon>Mollusca</taxon>
        <taxon>Gastropoda</taxon>
        <taxon>Heterobranchia</taxon>
        <taxon>Euthyneura</taxon>
        <taxon>Panpulmonata</taxon>
        <taxon>Sacoglossa</taxon>
        <taxon>Placobranchoidea</taxon>
        <taxon>Plakobranchidae</taxon>
        <taxon>Elysia</taxon>
    </lineage>
</organism>
<accession>A0AAV4HPU0</accession>
<keyword evidence="3" id="KW-1185">Reference proteome</keyword>
<evidence type="ECO:0000313" key="2">
    <source>
        <dbReference type="EMBL" id="GFS00163.1"/>
    </source>
</evidence>
<evidence type="ECO:0000259" key="1">
    <source>
        <dbReference type="PROSITE" id="PS50234"/>
    </source>
</evidence>
<dbReference type="SUPFAM" id="SSF53300">
    <property type="entry name" value="vWA-like"/>
    <property type="match status" value="2"/>
</dbReference>
<dbReference type="GO" id="GO:0005581">
    <property type="term" value="C:collagen trimer"/>
    <property type="evidence" value="ECO:0007669"/>
    <property type="project" value="UniProtKB-KW"/>
</dbReference>
<dbReference type="SMART" id="SM00327">
    <property type="entry name" value="VWA"/>
    <property type="match status" value="1"/>
</dbReference>
<feature type="domain" description="VWFA" evidence="1">
    <location>
        <begin position="171"/>
        <end position="198"/>
    </location>
</feature>
<dbReference type="PANTHER" id="PTHR24020">
    <property type="entry name" value="COLLAGEN ALPHA"/>
    <property type="match status" value="1"/>
</dbReference>
<dbReference type="EMBL" id="BMAT01012838">
    <property type="protein sequence ID" value="GFS00163.1"/>
    <property type="molecule type" value="Genomic_DNA"/>
</dbReference>
<evidence type="ECO:0000313" key="3">
    <source>
        <dbReference type="Proteomes" id="UP000762676"/>
    </source>
</evidence>
<reference evidence="2 3" key="1">
    <citation type="journal article" date="2021" name="Elife">
        <title>Chloroplast acquisition without the gene transfer in kleptoplastic sea slugs, Plakobranchus ocellatus.</title>
        <authorList>
            <person name="Maeda T."/>
            <person name="Takahashi S."/>
            <person name="Yoshida T."/>
            <person name="Shimamura S."/>
            <person name="Takaki Y."/>
            <person name="Nagai Y."/>
            <person name="Toyoda A."/>
            <person name="Suzuki Y."/>
            <person name="Arimoto A."/>
            <person name="Ishii H."/>
            <person name="Satoh N."/>
            <person name="Nishiyama T."/>
            <person name="Hasebe M."/>
            <person name="Maruyama T."/>
            <person name="Minagawa J."/>
            <person name="Obokata J."/>
            <person name="Shigenobu S."/>
        </authorList>
    </citation>
    <scope>NUCLEOTIDE SEQUENCE [LARGE SCALE GENOMIC DNA]</scope>
</reference>
<dbReference type="InterPro" id="IPR036465">
    <property type="entry name" value="vWFA_dom_sf"/>
</dbReference>
<dbReference type="Gene3D" id="3.40.50.410">
    <property type="entry name" value="von Willebrand factor, type A domain"/>
    <property type="match status" value="2"/>
</dbReference>
<dbReference type="AlphaFoldDB" id="A0AAV4HPU0"/>
<dbReference type="PROSITE" id="PS50234">
    <property type="entry name" value="VWFA"/>
    <property type="match status" value="2"/>
</dbReference>
<name>A0AAV4HPU0_9GAST</name>
<dbReference type="InterPro" id="IPR050525">
    <property type="entry name" value="ECM_Assembly_Org"/>
</dbReference>
<keyword evidence="2" id="KW-0176">Collagen</keyword>
<comment type="caution">
    <text evidence="2">The sequence shown here is derived from an EMBL/GenBank/DDBJ whole genome shotgun (WGS) entry which is preliminary data.</text>
</comment>
<protein>
    <submittedName>
        <fullName evidence="2">Collagen alpha-6(VI) chain</fullName>
    </submittedName>
</protein>
<gene>
    <name evidence="2" type="ORF">ElyMa_006391300</name>
</gene>
<dbReference type="Pfam" id="PF00092">
    <property type="entry name" value="VWA"/>
    <property type="match status" value="2"/>
</dbReference>
<dbReference type="InterPro" id="IPR002035">
    <property type="entry name" value="VWF_A"/>
</dbReference>
<proteinExistence type="predicted"/>